<accession>A0ABM0M3A1</accession>
<reference evidence="3" key="1">
    <citation type="submission" date="2025-08" db="UniProtKB">
        <authorList>
            <consortium name="RefSeq"/>
        </authorList>
    </citation>
    <scope>IDENTIFICATION</scope>
    <source>
        <tissue evidence="3">Testes</tissue>
    </source>
</reference>
<sequence>MTEKELATDTLEAQLEEENRKKRLLELQKQQAELQKQQSELQKTMETKAASPPPLKPLPPPPFLMPIQSSTSNGSFHLSALLDKPQSAAPIMPSLSYQKIDVARQIPMPNLKTEFEKLLKVDEPECIVLDSSSSGEEDSKRQQEQQKEDCDVIEISSSDETSWWIQMTAMELMMIWKIAGHTSMISSTSQTIWVEC</sequence>
<keyword evidence="2" id="KW-1185">Reference proteome</keyword>
<evidence type="ECO:0000256" key="1">
    <source>
        <dbReference type="SAM" id="MobiDB-lite"/>
    </source>
</evidence>
<evidence type="ECO:0000313" key="2">
    <source>
        <dbReference type="Proteomes" id="UP000694865"/>
    </source>
</evidence>
<name>A0ABM0M3A1_SACKO</name>
<dbReference type="RefSeq" id="XP_006814492.1">
    <property type="nucleotide sequence ID" value="XM_006814429.1"/>
</dbReference>
<feature type="compositionally biased region" description="Low complexity" evidence="1">
    <location>
        <begin position="28"/>
        <end position="42"/>
    </location>
</feature>
<protein>
    <submittedName>
        <fullName evidence="3">Uncharacterized protein</fullName>
    </submittedName>
</protein>
<feature type="region of interest" description="Disordered" evidence="1">
    <location>
        <begin position="28"/>
        <end position="60"/>
    </location>
</feature>
<feature type="region of interest" description="Disordered" evidence="1">
    <location>
        <begin position="130"/>
        <end position="151"/>
    </location>
</feature>
<feature type="compositionally biased region" description="Pro residues" evidence="1">
    <location>
        <begin position="51"/>
        <end position="60"/>
    </location>
</feature>
<proteinExistence type="predicted"/>
<evidence type="ECO:0000313" key="3">
    <source>
        <dbReference type="RefSeq" id="XP_006814492.1"/>
    </source>
</evidence>
<gene>
    <name evidence="3" type="primary">LOC102805269</name>
</gene>
<feature type="compositionally biased region" description="Basic and acidic residues" evidence="1">
    <location>
        <begin position="137"/>
        <end position="150"/>
    </location>
</feature>
<dbReference type="Proteomes" id="UP000694865">
    <property type="component" value="Unplaced"/>
</dbReference>
<dbReference type="GeneID" id="102805269"/>
<organism evidence="2 3">
    <name type="scientific">Saccoglossus kowalevskii</name>
    <name type="common">Acorn worm</name>
    <dbReference type="NCBI Taxonomy" id="10224"/>
    <lineage>
        <taxon>Eukaryota</taxon>
        <taxon>Metazoa</taxon>
        <taxon>Hemichordata</taxon>
        <taxon>Enteropneusta</taxon>
        <taxon>Harrimaniidae</taxon>
        <taxon>Saccoglossus</taxon>
    </lineage>
</organism>